<evidence type="ECO:0000313" key="1">
    <source>
        <dbReference type="EMBL" id="KAF7149599.1"/>
    </source>
</evidence>
<reference evidence="1" key="1">
    <citation type="submission" date="2019-11" db="EMBL/GenBank/DDBJ databases">
        <authorList>
            <person name="Liu Y."/>
            <person name="Hou J."/>
            <person name="Li T.-Q."/>
            <person name="Guan C.-H."/>
            <person name="Wu X."/>
            <person name="Wu H.-Z."/>
            <person name="Ling F."/>
            <person name="Zhang R."/>
            <person name="Shi X.-G."/>
            <person name="Ren J.-P."/>
            <person name="Chen E.-F."/>
            <person name="Sun J.-M."/>
        </authorList>
    </citation>
    <scope>NUCLEOTIDE SEQUENCE</scope>
    <source>
        <strain evidence="1">Adult_tree_wgs_1</strain>
        <tissue evidence="1">Leaves</tissue>
    </source>
</reference>
<dbReference type="Proteomes" id="UP000626092">
    <property type="component" value="Unassembled WGS sequence"/>
</dbReference>
<sequence>MFGSSSICSTLVLLPTREVKEIHVQDDKEFQEKILNGSQAKSCGPQHLSEPSVILLLEDVETSPVLGMLPTADLHDEAEKTAL</sequence>
<protein>
    <submittedName>
        <fullName evidence="1">Uncharacterized protein</fullName>
    </submittedName>
</protein>
<name>A0A834H9A4_RHOSS</name>
<accession>A0A834H9A4</accession>
<dbReference type="EMBL" id="WJXA01000002">
    <property type="protein sequence ID" value="KAF7149599.1"/>
    <property type="molecule type" value="Genomic_DNA"/>
</dbReference>
<comment type="caution">
    <text evidence="1">The sequence shown here is derived from an EMBL/GenBank/DDBJ whole genome shotgun (WGS) entry which is preliminary data.</text>
</comment>
<gene>
    <name evidence="1" type="ORF">RHSIM_Rhsim02G0080600</name>
</gene>
<evidence type="ECO:0000313" key="2">
    <source>
        <dbReference type="Proteomes" id="UP000626092"/>
    </source>
</evidence>
<organism evidence="1 2">
    <name type="scientific">Rhododendron simsii</name>
    <name type="common">Sims's rhododendron</name>
    <dbReference type="NCBI Taxonomy" id="118357"/>
    <lineage>
        <taxon>Eukaryota</taxon>
        <taxon>Viridiplantae</taxon>
        <taxon>Streptophyta</taxon>
        <taxon>Embryophyta</taxon>
        <taxon>Tracheophyta</taxon>
        <taxon>Spermatophyta</taxon>
        <taxon>Magnoliopsida</taxon>
        <taxon>eudicotyledons</taxon>
        <taxon>Gunneridae</taxon>
        <taxon>Pentapetalae</taxon>
        <taxon>asterids</taxon>
        <taxon>Ericales</taxon>
        <taxon>Ericaceae</taxon>
        <taxon>Ericoideae</taxon>
        <taxon>Rhodoreae</taxon>
        <taxon>Rhododendron</taxon>
    </lineage>
</organism>
<dbReference type="AlphaFoldDB" id="A0A834H9A4"/>
<keyword evidence="2" id="KW-1185">Reference proteome</keyword>
<proteinExistence type="predicted"/>